<gene>
    <name evidence="9" type="ORF">FNU76_11700</name>
</gene>
<accession>A0A516SFP9</accession>
<feature type="chain" id="PRO_5022196489" evidence="7">
    <location>
        <begin position="19"/>
        <end position="101"/>
    </location>
</feature>
<name>A0A516SFP9_9NEIS</name>
<keyword evidence="4" id="KW-0249">Electron transport</keyword>
<keyword evidence="5 6" id="KW-0408">Iron</keyword>
<dbReference type="InterPro" id="IPR002324">
    <property type="entry name" value="Cyt_c_ID"/>
</dbReference>
<feature type="signal peptide" evidence="7">
    <location>
        <begin position="1"/>
        <end position="18"/>
    </location>
</feature>
<proteinExistence type="predicted"/>
<keyword evidence="7" id="KW-0732">Signal</keyword>
<evidence type="ECO:0000256" key="6">
    <source>
        <dbReference type="PIRSR" id="PIRSR602324-1"/>
    </source>
</evidence>
<evidence type="ECO:0000256" key="3">
    <source>
        <dbReference type="ARBA" id="ARBA00022723"/>
    </source>
</evidence>
<dbReference type="Pfam" id="PF00034">
    <property type="entry name" value="Cytochrom_C"/>
    <property type="match status" value="1"/>
</dbReference>
<feature type="binding site" description="covalent" evidence="6">
    <location>
        <position position="35"/>
    </location>
    <ligand>
        <name>heme c</name>
        <dbReference type="ChEBI" id="CHEBI:61717"/>
    </ligand>
</feature>
<dbReference type="RefSeq" id="WP_144278366.1">
    <property type="nucleotide sequence ID" value="NZ_CP041730.1"/>
</dbReference>
<evidence type="ECO:0000313" key="10">
    <source>
        <dbReference type="Proteomes" id="UP000317550"/>
    </source>
</evidence>
<comment type="PTM">
    <text evidence="6">Binds 1 heme c group covalently per subunit.</text>
</comment>
<evidence type="ECO:0000256" key="4">
    <source>
        <dbReference type="ARBA" id="ARBA00022982"/>
    </source>
</evidence>
<feature type="binding site" description="covalent" evidence="6">
    <location>
        <position position="80"/>
    </location>
    <ligand>
        <name>heme c</name>
        <dbReference type="ChEBI" id="CHEBI:61717"/>
    </ligand>
</feature>
<feature type="binding site" description="covalent" evidence="6">
    <location>
        <position position="31"/>
    </location>
    <ligand>
        <name>heme c</name>
        <dbReference type="ChEBI" id="CHEBI:61717"/>
    </ligand>
</feature>
<dbReference type="KEGG" id="cari:FNU76_11700"/>
<keyword evidence="1" id="KW-0813">Transport</keyword>
<dbReference type="PROSITE" id="PS51007">
    <property type="entry name" value="CYTC"/>
    <property type="match status" value="1"/>
</dbReference>
<keyword evidence="3 6" id="KW-0479">Metal-binding</keyword>
<dbReference type="Gene3D" id="1.10.760.10">
    <property type="entry name" value="Cytochrome c-like domain"/>
    <property type="match status" value="1"/>
</dbReference>
<dbReference type="GO" id="GO:0005506">
    <property type="term" value="F:iron ion binding"/>
    <property type="evidence" value="ECO:0007669"/>
    <property type="project" value="InterPro"/>
</dbReference>
<reference evidence="10" key="1">
    <citation type="submission" date="2019-07" db="EMBL/GenBank/DDBJ databases">
        <title>Chitinimonas sp. nov., isolated from Ny-Alesund, arctica soil.</title>
        <authorList>
            <person name="Xu Q."/>
            <person name="Peng F."/>
        </authorList>
    </citation>
    <scope>NUCLEOTIDE SEQUENCE [LARGE SCALE GENOMIC DNA]</scope>
    <source>
        <strain evidence="10">R3-44</strain>
    </source>
</reference>
<evidence type="ECO:0000256" key="1">
    <source>
        <dbReference type="ARBA" id="ARBA00022448"/>
    </source>
</evidence>
<dbReference type="SUPFAM" id="SSF46626">
    <property type="entry name" value="Cytochrome c"/>
    <property type="match status" value="1"/>
</dbReference>
<dbReference type="GO" id="GO:0009055">
    <property type="term" value="F:electron transfer activity"/>
    <property type="evidence" value="ECO:0007669"/>
    <property type="project" value="InterPro"/>
</dbReference>
<dbReference type="PRINTS" id="PR00606">
    <property type="entry name" value="CYTCHROMECID"/>
</dbReference>
<dbReference type="EMBL" id="CP041730">
    <property type="protein sequence ID" value="QDQ26973.1"/>
    <property type="molecule type" value="Genomic_DNA"/>
</dbReference>
<dbReference type="AlphaFoldDB" id="A0A516SFP9"/>
<evidence type="ECO:0000313" key="9">
    <source>
        <dbReference type="EMBL" id="QDQ26973.1"/>
    </source>
</evidence>
<feature type="domain" description="Cytochrome c" evidence="8">
    <location>
        <begin position="17"/>
        <end position="101"/>
    </location>
</feature>
<evidence type="ECO:0000256" key="2">
    <source>
        <dbReference type="ARBA" id="ARBA00022617"/>
    </source>
</evidence>
<sequence length="101" mass="10926">MKLLFAALSAATVLTAQAAPDGRAMAAKYNCLACHQVDKKVVGPAFRDVAVKYRGDKKAESRLIEKVKKGGVGVWGQIPMPAQQISDADLKVIMQWVLSQK</sequence>
<dbReference type="InterPro" id="IPR036909">
    <property type="entry name" value="Cyt_c-like_dom_sf"/>
</dbReference>
<dbReference type="InterPro" id="IPR009056">
    <property type="entry name" value="Cyt_c-like_dom"/>
</dbReference>
<dbReference type="OrthoDB" id="9814063at2"/>
<dbReference type="Proteomes" id="UP000317550">
    <property type="component" value="Chromosome"/>
</dbReference>
<keyword evidence="10" id="KW-1185">Reference proteome</keyword>
<dbReference type="GO" id="GO:0020037">
    <property type="term" value="F:heme binding"/>
    <property type="evidence" value="ECO:0007669"/>
    <property type="project" value="InterPro"/>
</dbReference>
<organism evidence="9 10">
    <name type="scientific">Chitinimonas arctica</name>
    <dbReference type="NCBI Taxonomy" id="2594795"/>
    <lineage>
        <taxon>Bacteria</taxon>
        <taxon>Pseudomonadati</taxon>
        <taxon>Pseudomonadota</taxon>
        <taxon>Betaproteobacteria</taxon>
        <taxon>Neisseriales</taxon>
        <taxon>Chitinibacteraceae</taxon>
        <taxon>Chitinimonas</taxon>
    </lineage>
</organism>
<evidence type="ECO:0000256" key="5">
    <source>
        <dbReference type="ARBA" id="ARBA00023004"/>
    </source>
</evidence>
<evidence type="ECO:0000259" key="8">
    <source>
        <dbReference type="PROSITE" id="PS51007"/>
    </source>
</evidence>
<evidence type="ECO:0000256" key="7">
    <source>
        <dbReference type="SAM" id="SignalP"/>
    </source>
</evidence>
<protein>
    <submittedName>
        <fullName evidence="9">C-type cytochrome</fullName>
    </submittedName>
</protein>
<keyword evidence="2 6" id="KW-0349">Heme</keyword>